<feature type="domain" description="Hydantoinase A/oxoprolinase" evidence="2">
    <location>
        <begin position="198"/>
        <end position="478"/>
    </location>
</feature>
<comment type="similarity">
    <text evidence="1">Belongs to the oxoprolinase family.</text>
</comment>
<dbReference type="InterPro" id="IPR003692">
    <property type="entry name" value="Hydantoinase_B"/>
</dbReference>
<dbReference type="InterPro" id="IPR008040">
    <property type="entry name" value="Hydant_A_N"/>
</dbReference>
<feature type="domain" description="Hydantoinase B/oxoprolinase" evidence="3">
    <location>
        <begin position="669"/>
        <end position="1172"/>
    </location>
</feature>
<evidence type="ECO:0000256" key="1">
    <source>
        <dbReference type="ARBA" id="ARBA00010403"/>
    </source>
</evidence>
<evidence type="ECO:0000313" key="5">
    <source>
        <dbReference type="EMBL" id="MBB6226516.1"/>
    </source>
</evidence>
<protein>
    <submittedName>
        <fullName evidence="5">5-oxoprolinase (ATP-hydrolyzing)</fullName>
        <ecNumber evidence="5">3.5.2.9</ecNumber>
    </submittedName>
</protein>
<dbReference type="RefSeq" id="WP_184195380.1">
    <property type="nucleotide sequence ID" value="NZ_JACIIV010000004.1"/>
</dbReference>
<dbReference type="AlphaFoldDB" id="A0A841L2H6"/>
<dbReference type="EMBL" id="JACIIV010000004">
    <property type="protein sequence ID" value="MBB6226516.1"/>
    <property type="molecule type" value="Genomic_DNA"/>
</dbReference>
<evidence type="ECO:0000259" key="4">
    <source>
        <dbReference type="Pfam" id="PF05378"/>
    </source>
</evidence>
<dbReference type="GO" id="GO:0017168">
    <property type="term" value="F:5-oxoprolinase (ATP-hydrolyzing) activity"/>
    <property type="evidence" value="ECO:0007669"/>
    <property type="project" value="UniProtKB-EC"/>
</dbReference>
<evidence type="ECO:0000259" key="3">
    <source>
        <dbReference type="Pfam" id="PF02538"/>
    </source>
</evidence>
<evidence type="ECO:0000259" key="2">
    <source>
        <dbReference type="Pfam" id="PF01968"/>
    </source>
</evidence>
<reference evidence="5 6" key="1">
    <citation type="submission" date="2020-08" db="EMBL/GenBank/DDBJ databases">
        <title>Genomic Encyclopedia of Type Strains, Phase IV (KMG-IV): sequencing the most valuable type-strain genomes for metagenomic binning, comparative biology and taxonomic classification.</title>
        <authorList>
            <person name="Goeker M."/>
        </authorList>
    </citation>
    <scope>NUCLEOTIDE SEQUENCE [LARGE SCALE GENOMIC DNA]</scope>
    <source>
        <strain evidence="5 6">DSM 102189</strain>
    </source>
</reference>
<keyword evidence="5" id="KW-0378">Hydrolase</keyword>
<sequence length="1172" mass="119277">MSGWHFWIDRGGTFTDIVARSPAGRLATAKLLSHAPELYADAALEGIARLRATEAGPIADVRMGTTVATNALLEGKGAPTLLAITRGHGDALTIGHQARPAIFALDIVRPLPLQAMTVEIDERLAADGAVVVPLDAAAARAALQRGFDAGLRSVAIVLMHAWVNPAHELQLADIAREIGFSYVTASHQVGRLIKLVPRGQSAVVDAYLSPPLGAHVGVVADALSGVPLGFMQSSGGLAAPGHFHGRNAVLSGPAGGIVGMSAVCRGAEKALLGFDMGGTSTDVSMFAGRFDRAEETVVAGYRIASPSLRIDTVAAGGGSIVRAEGSRLRVGPASAGARPGPASYGHGGPLTITDCNVALGRLQPEHFPALFGPEGDAALDGGAVADRLAGLAAELDADPLDLAEGAIAIAVETMAAAIRAISTLRGHDPAAATLVGFGGAAGQHVCAVADALGMDRILLHPLAGVFSAWGIGMADVRTLAQATLALPLSTADAAIADAAGRLAAEAEAALAAQGHGCTRTLLTARIRHKGSDTTTEFPLASAAALAAAFLADQAARFGFAHDGADLIVESIAAEAVSETDKADAVPQAGAAGPTTVHPVRFGGEWHDTPFRSRDGLAPGTMVAGPAVLLDASSTTLVAPGWQGVIDAAHNLVLTQTAAVARPRPGTDRDPVWLELFANRFMAIAEAMGAALQATAWSVNIKERLDFSCAVFDGEGVLIANAPHMPVHLGSMGVSVRAIIGARAGQVRPGDAYMLNDPWAGGTHLPDVTVVMPVFLAESDAPAFWVAARGHQADIGGTSPGSMPADSRTIADEGVLITNWLLVEAGRLREAETLALLAPARDPARCMGDLQAQLAACARGADDLKALVSEMGADTVRAYMGHVQDDAEAAVRRAIAGLHDGEFSCLMDNGAAIRLAVRIDQATNSATLDFSGTSAQTGDNFNAPEAVTRAAALYAFRVLAGGDLPMNDGVLRPLTLIIPEGSILSPAPGAAVVAGNVETSQILTDTIFGALGRLAASQGTMNNLTFGNAAHQYYETIAGGAGASAGAAGASAVQTHMTNSRLTDPEVLELRYPVRVERFAVRSGSGGAGARRGGDGVERTIRFLEPMTVSLLAGRRATAPFGLAGGGAAQAGAGFVTRSDGSVETLGACARAELAAGDAITILTPGGGGFGTP</sequence>
<evidence type="ECO:0000313" key="6">
    <source>
        <dbReference type="Proteomes" id="UP000538147"/>
    </source>
</evidence>
<organism evidence="5 6">
    <name type="scientific">Polymorphobacter multimanifer</name>
    <dbReference type="NCBI Taxonomy" id="1070431"/>
    <lineage>
        <taxon>Bacteria</taxon>
        <taxon>Pseudomonadati</taxon>
        <taxon>Pseudomonadota</taxon>
        <taxon>Alphaproteobacteria</taxon>
        <taxon>Sphingomonadales</taxon>
        <taxon>Sphingosinicellaceae</taxon>
        <taxon>Polymorphobacter</taxon>
    </lineage>
</organism>
<proteinExistence type="inferred from homology"/>
<dbReference type="EC" id="3.5.2.9" evidence="5"/>
<gene>
    <name evidence="5" type="ORF">FHS79_000673</name>
</gene>
<dbReference type="InterPro" id="IPR045079">
    <property type="entry name" value="Oxoprolinase-like"/>
</dbReference>
<accession>A0A841L2H6</accession>
<dbReference type="PANTHER" id="PTHR11365:SF23">
    <property type="entry name" value="HYPOTHETICAL 5-OXOPROLINASE (EUROFUNG)-RELATED"/>
    <property type="match status" value="1"/>
</dbReference>
<dbReference type="Pfam" id="PF01968">
    <property type="entry name" value="Hydantoinase_A"/>
    <property type="match status" value="1"/>
</dbReference>
<feature type="domain" description="Hydantoinase/oxoprolinase N-terminal" evidence="4">
    <location>
        <begin position="5"/>
        <end position="179"/>
    </location>
</feature>
<dbReference type="InterPro" id="IPR002821">
    <property type="entry name" value="Hydantoinase_A"/>
</dbReference>
<dbReference type="GO" id="GO:0005829">
    <property type="term" value="C:cytosol"/>
    <property type="evidence" value="ECO:0007669"/>
    <property type="project" value="TreeGrafter"/>
</dbReference>
<keyword evidence="6" id="KW-1185">Reference proteome</keyword>
<dbReference type="GO" id="GO:0006749">
    <property type="term" value="P:glutathione metabolic process"/>
    <property type="evidence" value="ECO:0007669"/>
    <property type="project" value="TreeGrafter"/>
</dbReference>
<dbReference type="PANTHER" id="PTHR11365">
    <property type="entry name" value="5-OXOPROLINASE RELATED"/>
    <property type="match status" value="1"/>
</dbReference>
<dbReference type="Pfam" id="PF02538">
    <property type="entry name" value="Hydantoinase_B"/>
    <property type="match status" value="1"/>
</dbReference>
<name>A0A841L2H6_9SPHN</name>
<dbReference type="Pfam" id="PF05378">
    <property type="entry name" value="Hydant_A_N"/>
    <property type="match status" value="1"/>
</dbReference>
<comment type="caution">
    <text evidence="5">The sequence shown here is derived from an EMBL/GenBank/DDBJ whole genome shotgun (WGS) entry which is preliminary data.</text>
</comment>
<dbReference type="Proteomes" id="UP000538147">
    <property type="component" value="Unassembled WGS sequence"/>
</dbReference>